<dbReference type="GO" id="GO:0004519">
    <property type="term" value="F:endonuclease activity"/>
    <property type="evidence" value="ECO:0007669"/>
    <property type="project" value="InterPro"/>
</dbReference>
<protein>
    <recommendedName>
        <fullName evidence="5">Bromodomain associated domain-containing protein</fullName>
    </recommendedName>
</protein>
<dbReference type="GO" id="GO:0005634">
    <property type="term" value="C:nucleus"/>
    <property type="evidence" value="ECO:0007669"/>
    <property type="project" value="UniProtKB-SubCell"/>
</dbReference>
<dbReference type="EnsemblMetazoa" id="AATE000237-RA">
    <property type="protein sequence ID" value="AATE000237-PA.1"/>
    <property type="gene ID" value="AATE000237"/>
</dbReference>
<dbReference type="InterPro" id="IPR009072">
    <property type="entry name" value="Histone-fold"/>
</dbReference>
<name>A0A182IJB2_ANOAO</name>
<dbReference type="VEuPathDB" id="VectorBase:AATE000237"/>
<dbReference type="InterPro" id="IPR007174">
    <property type="entry name" value="Las1"/>
</dbReference>
<proteinExistence type="predicted"/>
<reference evidence="6" key="1">
    <citation type="submission" date="2022-08" db="UniProtKB">
        <authorList>
            <consortium name="EnsemblMetazoa"/>
        </authorList>
    </citation>
    <scope>IDENTIFICATION</scope>
    <source>
        <strain evidence="6">EBRO</strain>
    </source>
</reference>
<dbReference type="GO" id="GO:0046982">
    <property type="term" value="F:protein heterodimerization activity"/>
    <property type="evidence" value="ECO:0007669"/>
    <property type="project" value="InterPro"/>
</dbReference>
<dbReference type="PANTHER" id="PTHR15002:SF0">
    <property type="entry name" value="RIBOSOMAL BIOGENESIS PROTEIN LAS1L"/>
    <property type="match status" value="1"/>
</dbReference>
<feature type="domain" description="Bromodomain associated" evidence="5">
    <location>
        <begin position="587"/>
        <end position="663"/>
    </location>
</feature>
<organism evidence="6">
    <name type="scientific">Anopheles atroparvus</name>
    <name type="common">European mosquito</name>
    <dbReference type="NCBI Taxonomy" id="41427"/>
    <lineage>
        <taxon>Eukaryota</taxon>
        <taxon>Metazoa</taxon>
        <taxon>Ecdysozoa</taxon>
        <taxon>Arthropoda</taxon>
        <taxon>Hexapoda</taxon>
        <taxon>Insecta</taxon>
        <taxon>Pterygota</taxon>
        <taxon>Neoptera</taxon>
        <taxon>Endopterygota</taxon>
        <taxon>Diptera</taxon>
        <taxon>Nematocera</taxon>
        <taxon>Culicoidea</taxon>
        <taxon>Culicidae</taxon>
        <taxon>Anophelinae</taxon>
        <taxon>Anopheles</taxon>
    </lineage>
</organism>
<evidence type="ECO:0000256" key="2">
    <source>
        <dbReference type="ARBA" id="ARBA00023015"/>
    </source>
</evidence>
<dbReference type="InterPro" id="IPR006565">
    <property type="entry name" value="BTP"/>
</dbReference>
<evidence type="ECO:0000313" key="6">
    <source>
        <dbReference type="EnsemblMetazoa" id="AATE000237-PA.1"/>
    </source>
</evidence>
<keyword evidence="2" id="KW-0805">Transcription regulation</keyword>
<evidence type="ECO:0000256" key="1">
    <source>
        <dbReference type="ARBA" id="ARBA00004123"/>
    </source>
</evidence>
<dbReference type="GO" id="GO:0000460">
    <property type="term" value="P:maturation of 5.8S rRNA"/>
    <property type="evidence" value="ECO:0007669"/>
    <property type="project" value="TreeGrafter"/>
</dbReference>
<dbReference type="Pfam" id="PF04031">
    <property type="entry name" value="Las1"/>
    <property type="match status" value="1"/>
</dbReference>
<evidence type="ECO:0000256" key="3">
    <source>
        <dbReference type="ARBA" id="ARBA00023163"/>
    </source>
</evidence>
<dbReference type="GO" id="GO:0030687">
    <property type="term" value="C:preribosome, large subunit precursor"/>
    <property type="evidence" value="ECO:0007669"/>
    <property type="project" value="TreeGrafter"/>
</dbReference>
<sequence>LSTPVPVYLLHEQIKRNVRSLKMENTEPKDQLHACNIDIKRPDKTHITAWKDRSEFQTVYDKIFHSPADDIESKEEAVKWLNVWKVRQNREIPICIRCTLVVLEALLFDLRSQRGDRENTTETKNIYAGAFTRFINFVTEGPQNFRWRKTSIAQHVRGLGIETYLVELRHLCAHRSISVSIDVFRRSAQYCMDWLQASYWDRELSTMQPVTILTIKTEEQLVKLPELTTTLRTYDVATAGRAMGFATVSQVKHKLKPDELELLRGFSSDKLKVISSLMLQRLRDNMALPRNSVGVNALCNGILTNCRRMIMAPVAKVGITQKQIGPLGAIHSELFQYLATIGCLQPFFERLIAICENENEDDELRLAAKDWSSRIGMGFQFLWLFKQYARSLPPERLVRFHESSKLKLARSVFQEWFQQRYPRGFKLFPVLGVTIDCPWQLQLSAAYVRNRLAAANSYTRDIIPILLSSMQPTLPESKRQNLETLVHIYIGQGKINDIMDIDEPPSEGPLPKRTANPKAPFASKEPEKIYTKEDIVKALATKRRSDDPVEELEAGSKKIKRSGPWSESLEAIAWERCPLGTYHTMSRTYASSVLKTVVALICETVGFDAASPLALERLISITEHFLREITLHMVRASELNNRSESNLDDLAFAFRSCGIDLGEMLEYTENVGPIPLPYVVGRFPQPQARNRGDPIVPPSKKSSTEG</sequence>
<dbReference type="Gene3D" id="1.10.20.10">
    <property type="entry name" value="Histone, subunit A"/>
    <property type="match status" value="1"/>
</dbReference>
<dbReference type="AlphaFoldDB" id="A0A182IJB2"/>
<evidence type="ECO:0000256" key="4">
    <source>
        <dbReference type="ARBA" id="ARBA00023242"/>
    </source>
</evidence>
<dbReference type="GO" id="GO:0000470">
    <property type="term" value="P:maturation of LSU-rRNA"/>
    <property type="evidence" value="ECO:0007669"/>
    <property type="project" value="TreeGrafter"/>
</dbReference>
<keyword evidence="3" id="KW-0804">Transcription</keyword>
<dbReference type="PANTHER" id="PTHR15002">
    <property type="entry name" value="RIBOSOMAL BIOGENESIS PROTEIN LAS1L"/>
    <property type="match status" value="1"/>
</dbReference>
<dbReference type="STRING" id="41427.A0A182IJB2"/>
<comment type="subcellular location">
    <subcellularLocation>
        <location evidence="1">Nucleus</location>
    </subcellularLocation>
</comment>
<accession>A0A182IJB2</accession>
<dbReference type="Pfam" id="PF07524">
    <property type="entry name" value="Bromo_TP"/>
    <property type="match status" value="1"/>
</dbReference>
<keyword evidence="4" id="KW-0539">Nucleus</keyword>
<dbReference type="SMART" id="SM00576">
    <property type="entry name" value="BTP"/>
    <property type="match status" value="1"/>
</dbReference>
<evidence type="ECO:0000259" key="5">
    <source>
        <dbReference type="SMART" id="SM00576"/>
    </source>
</evidence>
<dbReference type="GO" id="GO:0090730">
    <property type="term" value="C:Las1 complex"/>
    <property type="evidence" value="ECO:0007669"/>
    <property type="project" value="InterPro"/>
</dbReference>